<dbReference type="PROSITE" id="PS50089">
    <property type="entry name" value="ZF_RING_2"/>
    <property type="match status" value="2"/>
</dbReference>
<dbReference type="PhylomeDB" id="B3NZG8"/>
<keyword evidence="5" id="KW-0472">Membrane</keyword>
<evidence type="ECO:0000256" key="3">
    <source>
        <dbReference type="ARBA" id="ARBA00022833"/>
    </source>
</evidence>
<evidence type="ECO:0000256" key="1">
    <source>
        <dbReference type="ARBA" id="ARBA00022723"/>
    </source>
</evidence>
<keyword evidence="8" id="KW-1185">Reference proteome</keyword>
<dbReference type="InterPro" id="IPR001841">
    <property type="entry name" value="Znf_RING"/>
</dbReference>
<evidence type="ECO:0000313" key="7">
    <source>
        <dbReference type="EMBL" id="EDV49541.1"/>
    </source>
</evidence>
<dbReference type="SMART" id="SM00184">
    <property type="entry name" value="RING"/>
    <property type="match status" value="2"/>
</dbReference>
<accession>B3NZG8</accession>
<evidence type="ECO:0000259" key="6">
    <source>
        <dbReference type="PROSITE" id="PS50089"/>
    </source>
</evidence>
<dbReference type="PANTHER" id="PTHR45969">
    <property type="entry name" value="RING ZINC FINGER PROTEIN-RELATED"/>
    <property type="match status" value="1"/>
</dbReference>
<gene>
    <name evidence="7" type="primary">Dere\GG18023</name>
    <name evidence="7" type="ORF">Dere_GG18023</name>
</gene>
<feature type="transmembrane region" description="Helical" evidence="5">
    <location>
        <begin position="6"/>
        <end position="23"/>
    </location>
</feature>
<evidence type="ECO:0000256" key="2">
    <source>
        <dbReference type="ARBA" id="ARBA00022771"/>
    </source>
</evidence>
<keyword evidence="1" id="KW-0479">Metal-binding</keyword>
<dbReference type="GO" id="GO:0008270">
    <property type="term" value="F:zinc ion binding"/>
    <property type="evidence" value="ECO:0007669"/>
    <property type="project" value="UniProtKB-KW"/>
</dbReference>
<organism evidence="7 8">
    <name type="scientific">Drosophila erecta</name>
    <name type="common">Fruit fly</name>
    <dbReference type="NCBI Taxonomy" id="7220"/>
    <lineage>
        <taxon>Eukaryota</taxon>
        <taxon>Metazoa</taxon>
        <taxon>Ecdysozoa</taxon>
        <taxon>Arthropoda</taxon>
        <taxon>Hexapoda</taxon>
        <taxon>Insecta</taxon>
        <taxon>Pterygota</taxon>
        <taxon>Neoptera</taxon>
        <taxon>Endopterygota</taxon>
        <taxon>Diptera</taxon>
        <taxon>Brachycera</taxon>
        <taxon>Muscomorpha</taxon>
        <taxon>Ephydroidea</taxon>
        <taxon>Drosophilidae</taxon>
        <taxon>Drosophila</taxon>
        <taxon>Sophophora</taxon>
    </lineage>
</organism>
<evidence type="ECO:0000256" key="5">
    <source>
        <dbReference type="SAM" id="Phobius"/>
    </source>
</evidence>
<reference evidence="7 8" key="2">
    <citation type="journal article" date="2008" name="Bioinformatics">
        <title>Assembly reconciliation.</title>
        <authorList>
            <person name="Zimin A.V."/>
            <person name="Smith D.R."/>
            <person name="Sutton G."/>
            <person name="Yorke J.A."/>
        </authorList>
    </citation>
    <scope>NUCLEOTIDE SEQUENCE [LARGE SCALE GENOMIC DNA]</scope>
    <source>
        <strain evidence="7 8">TSC#14021-0224.01</strain>
    </source>
</reference>
<dbReference type="eggNOG" id="ENOG502T9A0">
    <property type="taxonomic scope" value="Eukaryota"/>
</dbReference>
<keyword evidence="3" id="KW-0862">Zinc</keyword>
<keyword evidence="2 4" id="KW-0863">Zinc-finger</keyword>
<sequence>MVYVNLMLGLGMVLVSVATAFYLNSRHTLEPRLEPRPRCAVCLEEMFYGDMHYMKCGHALHKACFQEFRYVNKNCFVCNKLINANLPGDLCTICFDPLYKSNMSHLICNHALHTKCLKEYVDKGARNCPVCRMELEGTRIS</sequence>
<reference evidence="7 8" key="1">
    <citation type="journal article" date="2007" name="Nature">
        <title>Evolution of genes and genomes on the Drosophila phylogeny.</title>
        <authorList>
            <consortium name="Drosophila 12 Genomes Consortium"/>
            <person name="Clark A.G."/>
            <person name="Eisen M.B."/>
            <person name="Smith D.R."/>
            <person name="Bergman C.M."/>
            <person name="Oliver B."/>
            <person name="Markow T.A."/>
            <person name="Kaufman T.C."/>
            <person name="Kellis M."/>
            <person name="Gelbart W."/>
            <person name="Iyer V.N."/>
            <person name="Pollard D.A."/>
            <person name="Sackton T.B."/>
            <person name="Larracuente A.M."/>
            <person name="Singh N.D."/>
            <person name="Abad J.P."/>
            <person name="Abt D.N."/>
            <person name="Adryan B."/>
            <person name="Aguade M."/>
            <person name="Akashi H."/>
            <person name="Anderson W.W."/>
            <person name="Aquadro C.F."/>
            <person name="Ardell D.H."/>
            <person name="Arguello R."/>
            <person name="Artieri C.G."/>
            <person name="Barbash D.A."/>
            <person name="Barker D."/>
            <person name="Barsanti P."/>
            <person name="Batterham P."/>
            <person name="Batzoglou S."/>
            <person name="Begun D."/>
            <person name="Bhutkar A."/>
            <person name="Blanco E."/>
            <person name="Bosak S.A."/>
            <person name="Bradley R.K."/>
            <person name="Brand A.D."/>
            <person name="Brent M.R."/>
            <person name="Brooks A.N."/>
            <person name="Brown R.H."/>
            <person name="Butlin R.K."/>
            <person name="Caggese C."/>
            <person name="Calvi B.R."/>
            <person name="Bernardo de Carvalho A."/>
            <person name="Caspi A."/>
            <person name="Castrezana S."/>
            <person name="Celniker S.E."/>
            <person name="Chang J.L."/>
            <person name="Chapple C."/>
            <person name="Chatterji S."/>
            <person name="Chinwalla A."/>
            <person name="Civetta A."/>
            <person name="Clifton S.W."/>
            <person name="Comeron J.M."/>
            <person name="Costello J.C."/>
            <person name="Coyne J.A."/>
            <person name="Daub J."/>
            <person name="David R.G."/>
            <person name="Delcher A.L."/>
            <person name="Delehaunty K."/>
            <person name="Do C.B."/>
            <person name="Ebling H."/>
            <person name="Edwards K."/>
            <person name="Eickbush T."/>
            <person name="Evans J.D."/>
            <person name="Filipski A."/>
            <person name="Findeiss S."/>
            <person name="Freyhult E."/>
            <person name="Fulton L."/>
            <person name="Fulton R."/>
            <person name="Garcia A.C."/>
            <person name="Gardiner A."/>
            <person name="Garfield D.A."/>
            <person name="Garvin B.E."/>
            <person name="Gibson G."/>
            <person name="Gilbert D."/>
            <person name="Gnerre S."/>
            <person name="Godfrey J."/>
            <person name="Good R."/>
            <person name="Gotea V."/>
            <person name="Gravely B."/>
            <person name="Greenberg A.J."/>
            <person name="Griffiths-Jones S."/>
            <person name="Gross S."/>
            <person name="Guigo R."/>
            <person name="Gustafson E.A."/>
            <person name="Haerty W."/>
            <person name="Hahn M.W."/>
            <person name="Halligan D.L."/>
            <person name="Halpern A.L."/>
            <person name="Halter G.M."/>
            <person name="Han M.V."/>
            <person name="Heger A."/>
            <person name="Hillier L."/>
            <person name="Hinrichs A.S."/>
            <person name="Holmes I."/>
            <person name="Hoskins R.A."/>
            <person name="Hubisz M.J."/>
            <person name="Hultmark D."/>
            <person name="Huntley M.A."/>
            <person name="Jaffe D.B."/>
            <person name="Jagadeeshan S."/>
            <person name="Jeck W.R."/>
            <person name="Johnson J."/>
            <person name="Jones C.D."/>
            <person name="Jordan W.C."/>
            <person name="Karpen G.H."/>
            <person name="Kataoka E."/>
            <person name="Keightley P.D."/>
            <person name="Kheradpour P."/>
            <person name="Kirkness E.F."/>
            <person name="Koerich L.B."/>
            <person name="Kristiansen K."/>
            <person name="Kudrna D."/>
            <person name="Kulathinal R.J."/>
            <person name="Kumar S."/>
            <person name="Kwok R."/>
            <person name="Lander E."/>
            <person name="Langley C.H."/>
            <person name="Lapoint R."/>
            <person name="Lazzaro B.P."/>
            <person name="Lee S.J."/>
            <person name="Levesque L."/>
            <person name="Li R."/>
            <person name="Lin C.F."/>
            <person name="Lin M.F."/>
            <person name="Lindblad-Toh K."/>
            <person name="Llopart A."/>
            <person name="Long M."/>
            <person name="Low L."/>
            <person name="Lozovsky E."/>
            <person name="Lu J."/>
            <person name="Luo M."/>
            <person name="Machado C.A."/>
            <person name="Makalowski W."/>
            <person name="Marzo M."/>
            <person name="Matsuda M."/>
            <person name="Matzkin L."/>
            <person name="McAllister B."/>
            <person name="McBride C.S."/>
            <person name="McKernan B."/>
            <person name="McKernan K."/>
            <person name="Mendez-Lago M."/>
            <person name="Minx P."/>
            <person name="Mollenhauer M.U."/>
            <person name="Montooth K."/>
            <person name="Mount S.M."/>
            <person name="Mu X."/>
            <person name="Myers E."/>
            <person name="Negre B."/>
            <person name="Newfeld S."/>
            <person name="Nielsen R."/>
            <person name="Noor M.A."/>
            <person name="O'Grady P."/>
            <person name="Pachter L."/>
            <person name="Papaceit M."/>
            <person name="Parisi M.J."/>
            <person name="Parisi M."/>
            <person name="Parts L."/>
            <person name="Pedersen J.S."/>
            <person name="Pesole G."/>
            <person name="Phillippy A.M."/>
            <person name="Ponting C.P."/>
            <person name="Pop M."/>
            <person name="Porcelli D."/>
            <person name="Powell J.R."/>
            <person name="Prohaska S."/>
            <person name="Pruitt K."/>
            <person name="Puig M."/>
            <person name="Quesneville H."/>
            <person name="Ram K.R."/>
            <person name="Rand D."/>
            <person name="Rasmussen M.D."/>
            <person name="Reed L.K."/>
            <person name="Reenan R."/>
            <person name="Reily A."/>
            <person name="Remington K.A."/>
            <person name="Rieger T.T."/>
            <person name="Ritchie M.G."/>
            <person name="Robin C."/>
            <person name="Rogers Y.H."/>
            <person name="Rohde C."/>
            <person name="Rozas J."/>
            <person name="Rubenfield M.J."/>
            <person name="Ruiz A."/>
            <person name="Russo S."/>
            <person name="Salzberg S.L."/>
            <person name="Sanchez-Gracia A."/>
            <person name="Saranga D.J."/>
            <person name="Sato H."/>
            <person name="Schaeffer S.W."/>
            <person name="Schatz M.C."/>
            <person name="Schlenke T."/>
            <person name="Schwartz R."/>
            <person name="Segarra C."/>
            <person name="Singh R.S."/>
            <person name="Sirot L."/>
            <person name="Sirota M."/>
            <person name="Sisneros N.B."/>
            <person name="Smith C.D."/>
            <person name="Smith T.F."/>
            <person name="Spieth J."/>
            <person name="Stage D.E."/>
            <person name="Stark A."/>
            <person name="Stephan W."/>
            <person name="Strausberg R.L."/>
            <person name="Strempel S."/>
            <person name="Sturgill D."/>
            <person name="Sutton G."/>
            <person name="Sutton G.G."/>
            <person name="Tao W."/>
            <person name="Teichmann S."/>
            <person name="Tobari Y.N."/>
            <person name="Tomimura Y."/>
            <person name="Tsolas J.M."/>
            <person name="Valente V.L."/>
            <person name="Venter E."/>
            <person name="Venter J.C."/>
            <person name="Vicario S."/>
            <person name="Vieira F.G."/>
            <person name="Vilella A.J."/>
            <person name="Villasante A."/>
            <person name="Walenz B."/>
            <person name="Wang J."/>
            <person name="Wasserman M."/>
            <person name="Watts T."/>
            <person name="Wilson D."/>
            <person name="Wilson R.K."/>
            <person name="Wing R.A."/>
            <person name="Wolfner M.F."/>
            <person name="Wong A."/>
            <person name="Wong G.K."/>
            <person name="Wu C.I."/>
            <person name="Wu G."/>
            <person name="Yamamoto D."/>
            <person name="Yang H.P."/>
            <person name="Yang S.P."/>
            <person name="Yorke J.A."/>
            <person name="Yoshida K."/>
            <person name="Zdobnov E."/>
            <person name="Zhang P."/>
            <person name="Zhang Y."/>
            <person name="Zimin A.V."/>
            <person name="Baldwin J."/>
            <person name="Abdouelleil A."/>
            <person name="Abdulkadir J."/>
            <person name="Abebe A."/>
            <person name="Abera B."/>
            <person name="Abreu J."/>
            <person name="Acer S.C."/>
            <person name="Aftuck L."/>
            <person name="Alexander A."/>
            <person name="An P."/>
            <person name="Anderson E."/>
            <person name="Anderson S."/>
            <person name="Arachi H."/>
            <person name="Azer M."/>
            <person name="Bachantsang P."/>
            <person name="Barry A."/>
            <person name="Bayul T."/>
            <person name="Berlin A."/>
            <person name="Bessette D."/>
            <person name="Bloom T."/>
            <person name="Blye J."/>
            <person name="Boguslavskiy L."/>
            <person name="Bonnet C."/>
            <person name="Boukhgalter B."/>
            <person name="Bourzgui I."/>
            <person name="Brown A."/>
            <person name="Cahill P."/>
            <person name="Channer S."/>
            <person name="Cheshatsang Y."/>
            <person name="Chuda L."/>
            <person name="Citroen M."/>
            <person name="Collymore A."/>
            <person name="Cooke P."/>
            <person name="Costello M."/>
            <person name="D'Aco K."/>
            <person name="Daza R."/>
            <person name="De Haan G."/>
            <person name="DeGray S."/>
            <person name="DeMaso C."/>
            <person name="Dhargay N."/>
            <person name="Dooley K."/>
            <person name="Dooley E."/>
            <person name="Doricent M."/>
            <person name="Dorje P."/>
            <person name="Dorjee K."/>
            <person name="Dupes A."/>
            <person name="Elong R."/>
            <person name="Falk J."/>
            <person name="Farina A."/>
            <person name="Faro S."/>
            <person name="Ferguson D."/>
            <person name="Fisher S."/>
            <person name="Foley C.D."/>
            <person name="Franke A."/>
            <person name="Friedrich D."/>
            <person name="Gadbois L."/>
            <person name="Gearin G."/>
            <person name="Gearin C.R."/>
            <person name="Giannoukos G."/>
            <person name="Goode T."/>
            <person name="Graham J."/>
            <person name="Grandbois E."/>
            <person name="Grewal S."/>
            <person name="Gyaltsen K."/>
            <person name="Hafez N."/>
            <person name="Hagos B."/>
            <person name="Hall J."/>
            <person name="Henson C."/>
            <person name="Hollinger A."/>
            <person name="Honan T."/>
            <person name="Huard M.D."/>
            <person name="Hughes L."/>
            <person name="Hurhula B."/>
            <person name="Husby M.E."/>
            <person name="Kamat A."/>
            <person name="Kanga B."/>
            <person name="Kashin S."/>
            <person name="Khazanovich D."/>
            <person name="Kisner P."/>
            <person name="Lance K."/>
            <person name="Lara M."/>
            <person name="Lee W."/>
            <person name="Lennon N."/>
            <person name="Letendre F."/>
            <person name="LeVine R."/>
            <person name="Lipovsky A."/>
            <person name="Liu X."/>
            <person name="Liu J."/>
            <person name="Liu S."/>
            <person name="Lokyitsang T."/>
            <person name="Lokyitsang Y."/>
            <person name="Lubonja R."/>
            <person name="Lui A."/>
            <person name="MacDonald P."/>
            <person name="Magnisalis V."/>
            <person name="Maru K."/>
            <person name="Matthews C."/>
            <person name="McCusker W."/>
            <person name="McDonough S."/>
            <person name="Mehta T."/>
            <person name="Meldrim J."/>
            <person name="Meneus L."/>
            <person name="Mihai O."/>
            <person name="Mihalev A."/>
            <person name="Mihova T."/>
            <person name="Mittelman R."/>
            <person name="Mlenga V."/>
            <person name="Montmayeur A."/>
            <person name="Mulrain L."/>
            <person name="Navidi A."/>
            <person name="Naylor J."/>
            <person name="Negash T."/>
            <person name="Nguyen T."/>
            <person name="Nguyen N."/>
            <person name="Nicol R."/>
            <person name="Norbu C."/>
            <person name="Norbu N."/>
            <person name="Novod N."/>
            <person name="O'Neill B."/>
            <person name="Osman S."/>
            <person name="Markiewicz E."/>
            <person name="Oyono O.L."/>
            <person name="Patti C."/>
            <person name="Phunkhang P."/>
            <person name="Pierre F."/>
            <person name="Priest M."/>
            <person name="Raghuraman S."/>
            <person name="Rege F."/>
            <person name="Reyes R."/>
            <person name="Rise C."/>
            <person name="Rogov P."/>
            <person name="Ross K."/>
            <person name="Ryan E."/>
            <person name="Settipalli S."/>
            <person name="Shea T."/>
            <person name="Sherpa N."/>
            <person name="Shi L."/>
            <person name="Shih D."/>
            <person name="Sparrow T."/>
            <person name="Spaulding J."/>
            <person name="Stalker J."/>
            <person name="Stange-Thomann N."/>
            <person name="Stavropoulos S."/>
            <person name="Stone C."/>
            <person name="Strader C."/>
            <person name="Tesfaye S."/>
            <person name="Thomson T."/>
            <person name="Thoulutsang Y."/>
            <person name="Thoulutsang D."/>
            <person name="Topham K."/>
            <person name="Topping I."/>
            <person name="Tsamla T."/>
            <person name="Vassiliev H."/>
            <person name="Vo A."/>
            <person name="Wangchuk T."/>
            <person name="Wangdi T."/>
            <person name="Weiand M."/>
            <person name="Wilkinson J."/>
            <person name="Wilson A."/>
            <person name="Yadav S."/>
            <person name="Young G."/>
            <person name="Yu Q."/>
            <person name="Zembek L."/>
            <person name="Zhong D."/>
            <person name="Zimmer A."/>
            <person name="Zwirko Z."/>
            <person name="Jaffe D.B."/>
            <person name="Alvarez P."/>
            <person name="Brockman W."/>
            <person name="Butler J."/>
            <person name="Chin C."/>
            <person name="Gnerre S."/>
            <person name="Grabherr M."/>
            <person name="Kleber M."/>
            <person name="Mauceli E."/>
            <person name="MacCallum I."/>
        </authorList>
    </citation>
    <scope>NUCLEOTIDE SEQUENCE [LARGE SCALE GENOMIC DNA]</scope>
    <source>
        <strain evidence="7 8">TSC#14021-0224.01</strain>
    </source>
</reference>
<dbReference type="PANTHER" id="PTHR45969:SF69">
    <property type="entry name" value="FINGER DOMAIN PROTEIN, PUTATIVE (AFU_ORTHOLOGUE AFUA_3G12190)-RELATED"/>
    <property type="match status" value="1"/>
</dbReference>
<evidence type="ECO:0000313" key="8">
    <source>
        <dbReference type="Proteomes" id="UP000008711"/>
    </source>
</evidence>
<dbReference type="GO" id="GO:0061630">
    <property type="term" value="F:ubiquitin protein ligase activity"/>
    <property type="evidence" value="ECO:0007669"/>
    <property type="project" value="TreeGrafter"/>
</dbReference>
<keyword evidence="5" id="KW-1133">Transmembrane helix</keyword>
<dbReference type="Proteomes" id="UP000008711">
    <property type="component" value="Unassembled WGS sequence"/>
</dbReference>
<proteinExistence type="predicted"/>
<name>B3NZG8_DROER</name>
<feature type="domain" description="RING-type" evidence="6">
    <location>
        <begin position="39"/>
        <end position="79"/>
    </location>
</feature>
<feature type="domain" description="RING-type" evidence="6">
    <location>
        <begin position="91"/>
        <end position="132"/>
    </location>
</feature>
<dbReference type="GO" id="GO:0016567">
    <property type="term" value="P:protein ubiquitination"/>
    <property type="evidence" value="ECO:0007669"/>
    <property type="project" value="TreeGrafter"/>
</dbReference>
<protein>
    <submittedName>
        <fullName evidence="7">GG18023</fullName>
    </submittedName>
</protein>
<dbReference type="InterPro" id="IPR013083">
    <property type="entry name" value="Znf_RING/FYVE/PHD"/>
</dbReference>
<dbReference type="OrthoDB" id="8062037at2759"/>
<dbReference type="SUPFAM" id="SSF57850">
    <property type="entry name" value="RING/U-box"/>
    <property type="match status" value="2"/>
</dbReference>
<dbReference type="HOGENOM" id="CLU_1637178_0_0_1"/>
<dbReference type="Gene3D" id="3.30.40.10">
    <property type="entry name" value="Zinc/RING finger domain, C3HC4 (zinc finger)"/>
    <property type="match status" value="2"/>
</dbReference>
<dbReference type="EMBL" id="CH954181">
    <property type="protein sequence ID" value="EDV49541.1"/>
    <property type="molecule type" value="Genomic_DNA"/>
</dbReference>
<dbReference type="OMA" id="CFQEFRY"/>
<dbReference type="Pfam" id="PF13639">
    <property type="entry name" value="zf-RING_2"/>
    <property type="match status" value="2"/>
</dbReference>
<dbReference type="AlphaFoldDB" id="B3NZG8"/>
<evidence type="ECO:0000256" key="4">
    <source>
        <dbReference type="PROSITE-ProRule" id="PRU00175"/>
    </source>
</evidence>
<keyword evidence="5" id="KW-0812">Transmembrane</keyword>
<dbReference type="KEGG" id="der:6551822"/>